<dbReference type="Pfam" id="PF00699">
    <property type="entry name" value="Urease_beta"/>
    <property type="match status" value="1"/>
</dbReference>
<name>A0A4U6QA51_9ACTN</name>
<dbReference type="RefSeq" id="WP_137451176.1">
    <property type="nucleotide sequence ID" value="NZ_SZZH01000006.1"/>
</dbReference>
<dbReference type="InterPro" id="IPR002019">
    <property type="entry name" value="Urease_beta-like"/>
</dbReference>
<dbReference type="CDD" id="cd00407">
    <property type="entry name" value="Urease_beta"/>
    <property type="match status" value="1"/>
</dbReference>
<dbReference type="Gene3D" id="2.10.150.10">
    <property type="entry name" value="Urease, beta subunit"/>
    <property type="match status" value="1"/>
</dbReference>
<dbReference type="SUPFAM" id="SSF51278">
    <property type="entry name" value="Urease, beta-subunit"/>
    <property type="match status" value="1"/>
</dbReference>
<dbReference type="AlphaFoldDB" id="A0A4U6QA51"/>
<dbReference type="OrthoDB" id="9797217at2"/>
<protein>
    <submittedName>
        <fullName evidence="4">Urease subunit beta</fullName>
        <ecNumber evidence="4">3.5.1.5</ecNumber>
    </submittedName>
</protein>
<dbReference type="Proteomes" id="UP000306985">
    <property type="component" value="Unassembled WGS sequence"/>
</dbReference>
<gene>
    <name evidence="4" type="primary">ureB</name>
    <name evidence="4" type="ORF">FDO65_18230</name>
</gene>
<dbReference type="InterPro" id="IPR036461">
    <property type="entry name" value="Urease_betasu_sf"/>
</dbReference>
<sequence length="121" mass="12949">MASSSSFGPGAIRVAEGTIELNADRSADERIELTILNTGDRPVQIGSHIHLAETNAALDFDREAAYGFRLDIPSGTSRRFEPGASRTVSAVAFKGKRRVPGVQIKPADQHDLDSATRDGSK</sequence>
<evidence type="ECO:0000256" key="2">
    <source>
        <dbReference type="ARBA" id="ARBA00047778"/>
    </source>
</evidence>
<keyword evidence="1 4" id="KW-0378">Hydrolase</keyword>
<dbReference type="PANTHER" id="PTHR33569:SF1">
    <property type="entry name" value="UREASE"/>
    <property type="match status" value="1"/>
</dbReference>
<feature type="compositionally biased region" description="Basic and acidic residues" evidence="3">
    <location>
        <begin position="107"/>
        <end position="121"/>
    </location>
</feature>
<dbReference type="EMBL" id="SZZH01000006">
    <property type="protein sequence ID" value="TKV56789.1"/>
    <property type="molecule type" value="Genomic_DNA"/>
</dbReference>
<keyword evidence="5" id="KW-1185">Reference proteome</keyword>
<reference evidence="4 5" key="1">
    <citation type="submission" date="2019-05" db="EMBL/GenBank/DDBJ databases">
        <title>Nakamurella sp. N5BH11, whole genome shotgun sequence.</title>
        <authorList>
            <person name="Tuo L."/>
        </authorList>
    </citation>
    <scope>NUCLEOTIDE SEQUENCE [LARGE SCALE GENOMIC DNA]</scope>
    <source>
        <strain evidence="4 5">N5BH11</strain>
    </source>
</reference>
<dbReference type="GO" id="GO:0043419">
    <property type="term" value="P:urea catabolic process"/>
    <property type="evidence" value="ECO:0007669"/>
    <property type="project" value="InterPro"/>
</dbReference>
<accession>A0A4U6QA51</accession>
<feature type="region of interest" description="Disordered" evidence="3">
    <location>
        <begin position="99"/>
        <end position="121"/>
    </location>
</feature>
<evidence type="ECO:0000256" key="1">
    <source>
        <dbReference type="ARBA" id="ARBA00022801"/>
    </source>
</evidence>
<dbReference type="InterPro" id="IPR050069">
    <property type="entry name" value="Urease_subunit"/>
</dbReference>
<dbReference type="NCBIfam" id="TIGR00192">
    <property type="entry name" value="urease_beta"/>
    <property type="match status" value="1"/>
</dbReference>
<evidence type="ECO:0000313" key="4">
    <source>
        <dbReference type="EMBL" id="TKV56789.1"/>
    </source>
</evidence>
<comment type="catalytic activity">
    <reaction evidence="2">
        <text>urea + 2 H2O + H(+) = hydrogencarbonate + 2 NH4(+)</text>
        <dbReference type="Rhea" id="RHEA:20557"/>
        <dbReference type="ChEBI" id="CHEBI:15377"/>
        <dbReference type="ChEBI" id="CHEBI:15378"/>
        <dbReference type="ChEBI" id="CHEBI:16199"/>
        <dbReference type="ChEBI" id="CHEBI:17544"/>
        <dbReference type="ChEBI" id="CHEBI:28938"/>
        <dbReference type="EC" id="3.5.1.5"/>
    </reaction>
</comment>
<dbReference type="EC" id="3.5.1.5" evidence="4"/>
<organism evidence="4 5">
    <name type="scientific">Nakamurella flava</name>
    <dbReference type="NCBI Taxonomy" id="2576308"/>
    <lineage>
        <taxon>Bacteria</taxon>
        <taxon>Bacillati</taxon>
        <taxon>Actinomycetota</taxon>
        <taxon>Actinomycetes</taxon>
        <taxon>Nakamurellales</taxon>
        <taxon>Nakamurellaceae</taxon>
        <taxon>Nakamurella</taxon>
    </lineage>
</organism>
<dbReference type="GO" id="GO:0009039">
    <property type="term" value="F:urease activity"/>
    <property type="evidence" value="ECO:0007669"/>
    <property type="project" value="UniProtKB-EC"/>
</dbReference>
<proteinExistence type="predicted"/>
<dbReference type="GO" id="GO:0035550">
    <property type="term" value="C:urease complex"/>
    <property type="evidence" value="ECO:0007669"/>
    <property type="project" value="InterPro"/>
</dbReference>
<evidence type="ECO:0000313" key="5">
    <source>
        <dbReference type="Proteomes" id="UP000306985"/>
    </source>
</evidence>
<comment type="caution">
    <text evidence="4">The sequence shown here is derived from an EMBL/GenBank/DDBJ whole genome shotgun (WGS) entry which is preliminary data.</text>
</comment>
<dbReference type="PANTHER" id="PTHR33569">
    <property type="entry name" value="UREASE"/>
    <property type="match status" value="1"/>
</dbReference>
<evidence type="ECO:0000256" key="3">
    <source>
        <dbReference type="SAM" id="MobiDB-lite"/>
    </source>
</evidence>